<name>A0ABM7T3R2_9CLOT</name>
<proteinExistence type="predicted"/>
<dbReference type="Proteomes" id="UP000824633">
    <property type="component" value="Chromosome"/>
</dbReference>
<evidence type="ECO:0000256" key="1">
    <source>
        <dbReference type="SAM" id="Phobius"/>
    </source>
</evidence>
<dbReference type="Pfam" id="PF09858">
    <property type="entry name" value="DUF2085"/>
    <property type="match status" value="1"/>
</dbReference>
<feature type="transmembrane region" description="Helical" evidence="1">
    <location>
        <begin position="40"/>
        <end position="63"/>
    </location>
</feature>
<gene>
    <name evidence="2" type="ORF">psyc5s11_25870</name>
</gene>
<evidence type="ECO:0008006" key="4">
    <source>
        <dbReference type="Google" id="ProtNLM"/>
    </source>
</evidence>
<keyword evidence="3" id="KW-1185">Reference proteome</keyword>
<organism evidence="2 3">
    <name type="scientific">Clostridium gelidum</name>
    <dbReference type="NCBI Taxonomy" id="704125"/>
    <lineage>
        <taxon>Bacteria</taxon>
        <taxon>Bacillati</taxon>
        <taxon>Bacillota</taxon>
        <taxon>Clostridia</taxon>
        <taxon>Eubacteriales</taxon>
        <taxon>Clostridiaceae</taxon>
        <taxon>Clostridium</taxon>
    </lineage>
</organism>
<protein>
    <recommendedName>
        <fullName evidence="4">DUF2085 domain-containing protein</fullName>
    </recommendedName>
</protein>
<evidence type="ECO:0000313" key="3">
    <source>
        <dbReference type="Proteomes" id="UP000824633"/>
    </source>
</evidence>
<keyword evidence="1" id="KW-0812">Transmembrane</keyword>
<keyword evidence="1" id="KW-1133">Transmembrane helix</keyword>
<accession>A0ABM7T3R2</accession>
<evidence type="ECO:0000313" key="2">
    <source>
        <dbReference type="EMBL" id="BCZ46520.1"/>
    </source>
</evidence>
<dbReference type="EMBL" id="AP024849">
    <property type="protein sequence ID" value="BCZ46520.1"/>
    <property type="molecule type" value="Genomic_DNA"/>
</dbReference>
<reference evidence="3" key="1">
    <citation type="submission" date="2021-07" db="EMBL/GenBank/DDBJ databases">
        <title>Complete genome sequencing of a Clostridium isolate.</title>
        <authorList>
            <person name="Ueki A."/>
            <person name="Tonouchi A."/>
        </authorList>
    </citation>
    <scope>NUCLEOTIDE SEQUENCE [LARGE SCALE GENOMIC DNA]</scope>
    <source>
        <strain evidence="3">C5S11</strain>
    </source>
</reference>
<feature type="transmembrane region" description="Helical" evidence="1">
    <location>
        <begin position="72"/>
        <end position="89"/>
    </location>
</feature>
<sequence length="125" mass="14270">MAQDLNNTIDKKTKIWILLMRIGSFSCHQMYERSFTFRGYQFPVCARCTGIFIGHIIAIFLCIMKVRISSKICVLLILIMACDGFLQLFKIKESTNIRRLITGILAGAGCIFILVNLASYFLKHL</sequence>
<feature type="transmembrane region" description="Helical" evidence="1">
    <location>
        <begin position="101"/>
        <end position="122"/>
    </location>
</feature>
<keyword evidence="1" id="KW-0472">Membrane</keyword>
<dbReference type="InterPro" id="IPR019206">
    <property type="entry name" value="DUF2085_TM"/>
</dbReference>